<dbReference type="STRING" id="98765.A0A2R6RLV3"/>
<dbReference type="InterPro" id="IPR000387">
    <property type="entry name" value="Tyr_Pase_dom"/>
</dbReference>
<dbReference type="InterPro" id="IPR052732">
    <property type="entry name" value="Cell-binding_unc_protein"/>
</dbReference>
<dbReference type="InterPro" id="IPR003595">
    <property type="entry name" value="Tyr_Pase_cat"/>
</dbReference>
<dbReference type="GO" id="GO:0016791">
    <property type="term" value="F:phosphatase activity"/>
    <property type="evidence" value="ECO:0007669"/>
    <property type="project" value="UniProtKB-ARBA"/>
</dbReference>
<evidence type="ECO:0000313" key="4">
    <source>
        <dbReference type="Proteomes" id="UP000186601"/>
    </source>
</evidence>
<dbReference type="Gene3D" id="3.30.470.30">
    <property type="entry name" value="DNA ligase/mRNA capping enzyme"/>
    <property type="match status" value="1"/>
</dbReference>
<dbReference type="InterPro" id="IPR027417">
    <property type="entry name" value="P-loop_NTPase"/>
</dbReference>
<dbReference type="InterPro" id="IPR029021">
    <property type="entry name" value="Prot-tyrosine_phosphatase-like"/>
</dbReference>
<proteinExistence type="predicted"/>
<dbReference type="Gene3D" id="3.40.50.300">
    <property type="entry name" value="P-loop containing nucleotide triphosphate hydrolases"/>
    <property type="match status" value="1"/>
</dbReference>
<dbReference type="Proteomes" id="UP000186601">
    <property type="component" value="Unassembled WGS sequence"/>
</dbReference>
<feature type="domain" description="Tyrosine specific protein phosphatases" evidence="2">
    <location>
        <begin position="373"/>
        <end position="448"/>
    </location>
</feature>
<evidence type="ECO:0000256" key="1">
    <source>
        <dbReference type="ARBA" id="ARBA00022801"/>
    </source>
</evidence>
<dbReference type="EMBL" id="MLYV02000224">
    <property type="protein sequence ID" value="PSS31011.1"/>
    <property type="molecule type" value="Genomic_DNA"/>
</dbReference>
<dbReference type="PANTHER" id="PTHR43883">
    <property type="entry name" value="SLR0207 PROTEIN"/>
    <property type="match status" value="1"/>
</dbReference>
<protein>
    <recommendedName>
        <fullName evidence="2">Tyrosine specific protein phosphatases domain-containing protein</fullName>
    </recommendedName>
</protein>
<dbReference type="SUPFAM" id="SSF52799">
    <property type="entry name" value="(Phosphotyrosine protein) phosphatases II"/>
    <property type="match status" value="1"/>
</dbReference>
<organism evidence="3 4">
    <name type="scientific">Hermanssonia centrifuga</name>
    <dbReference type="NCBI Taxonomy" id="98765"/>
    <lineage>
        <taxon>Eukaryota</taxon>
        <taxon>Fungi</taxon>
        <taxon>Dikarya</taxon>
        <taxon>Basidiomycota</taxon>
        <taxon>Agaricomycotina</taxon>
        <taxon>Agaricomycetes</taxon>
        <taxon>Polyporales</taxon>
        <taxon>Meruliaceae</taxon>
        <taxon>Hermanssonia</taxon>
    </lineage>
</organism>
<dbReference type="Pfam" id="PF22784">
    <property type="entry name" value="PTP-SAK"/>
    <property type="match status" value="1"/>
</dbReference>
<accession>A0A2R6RLV3</accession>
<evidence type="ECO:0000313" key="3">
    <source>
        <dbReference type="EMBL" id="PSS31011.1"/>
    </source>
</evidence>
<dbReference type="Pfam" id="PF09414">
    <property type="entry name" value="RNA_ligase"/>
    <property type="match status" value="1"/>
</dbReference>
<dbReference type="PROSITE" id="PS50056">
    <property type="entry name" value="TYR_PHOSPHATASE_2"/>
    <property type="match status" value="1"/>
</dbReference>
<dbReference type="OrthoDB" id="432447at2759"/>
<dbReference type="AlphaFoldDB" id="A0A2R6RLV3"/>
<gene>
    <name evidence="3" type="ORF">PHLCEN_2v2457</name>
</gene>
<keyword evidence="1" id="KW-0378">Hydrolase</keyword>
<name>A0A2R6RLV3_9APHY</name>
<dbReference type="SMART" id="SM00404">
    <property type="entry name" value="PTPc_motif"/>
    <property type="match status" value="1"/>
</dbReference>
<reference evidence="3 4" key="1">
    <citation type="submission" date="2018-02" db="EMBL/GenBank/DDBJ databases">
        <title>Genome sequence of the basidiomycete white-rot fungus Phlebia centrifuga.</title>
        <authorList>
            <person name="Granchi Z."/>
            <person name="Peng M."/>
            <person name="de Vries R.P."/>
            <person name="Hilden K."/>
            <person name="Makela M.R."/>
            <person name="Grigoriev I."/>
            <person name="Riley R."/>
        </authorList>
    </citation>
    <scope>NUCLEOTIDE SEQUENCE [LARGE SCALE GENOMIC DNA]</scope>
    <source>
        <strain evidence="3 4">FBCC195</strain>
    </source>
</reference>
<dbReference type="PANTHER" id="PTHR43883:SF1">
    <property type="entry name" value="GLUCONOKINASE"/>
    <property type="match status" value="1"/>
</dbReference>
<comment type="caution">
    <text evidence="3">The sequence shown here is derived from an EMBL/GenBank/DDBJ whole genome shotgun (WGS) entry which is preliminary data.</text>
</comment>
<sequence length="876" mass="98210">MLQLFRGCIALVGPNVDNLVEGTAWRKPTGHSFPPTTTPYHITLITKEELRSLGSSRSPAQVLEQLQLSLSYPPQLHALGLGGYPRNDPDIFFVVVIWANGQQLRKQLSLPPRHFHITLSQHDTHNIEKGVSSLLTELPLDMPLELLDHLTFTLFMMGDYARAKEFALRLCIQSPVSAKGFLRLGDVSLKVAEHKLAMLSFVCALQRSLPSDQKAREYCIKKVVECSEYTEWGPVCADWEMEQLPSDFHSILLEPWSSALRSELIGVQSVPILCRESREQLFVPPLPGRKPERPGYKLPRFFRWLVPFHIALMSTPRNEMDIAALAAPHLGIRHVLTLTEETPLKEEWFTGVGIKNTFLPIPNYRPPTIEQMDLIIRIIQDEDNLPILVHCGGGKGRAGTVAACYLAAFGFAKPPDYDLSQPTMSATEAISALRAIRSGSIETSAQEAFVSKWCSAIWKRQSVFPDVIPEPPPCPLEIEGKLELASNLFIFVGLPGSGKSWVSRALLARDPSGWTWISQDEAGSRSACENAIGRSRAKGRTILDRCNTSGDDRKAWLALAEHWAISPVCVWFDYDLELCTSRAQNRAGHPTLPPGGRVRNAVEQMAKAFVRPSLAEGFAAITIICSFTAAEEFVHRLSAPVTLFKFPRTPHLLNLGAATEDDLVSGSLSLPNDTTAHAVVTEKVDGANMGFSLSADRTQIVVQNRSHFVNPTSHEQFKKLGVWVETHREELYRVLGRDPYFAQRYILFGEWLAAIHSVSYTRLPDWFMAFDLYDRSSRTWVDRSTMDRLLAETNIQMVPVLYEGPMVSEKELMDMVQRESQFCEARLEGVYVKFERDGKVVSRGKVVRGDFIAGNEHWSRGVTRTNQLVLQLKSDE</sequence>
<keyword evidence="4" id="KW-1185">Reference proteome</keyword>
<dbReference type="InterPro" id="IPR057023">
    <property type="entry name" value="PTP-SAK"/>
</dbReference>
<dbReference type="CDD" id="cd14504">
    <property type="entry name" value="DUSP23"/>
    <property type="match status" value="1"/>
</dbReference>
<dbReference type="Pfam" id="PF22547">
    <property type="entry name" value="2H-SAK"/>
    <property type="match status" value="1"/>
</dbReference>
<dbReference type="InterPro" id="IPR054498">
    <property type="entry name" value="2H-SAK"/>
</dbReference>
<dbReference type="SUPFAM" id="SSF52540">
    <property type="entry name" value="P-loop containing nucleoside triphosphate hydrolases"/>
    <property type="match status" value="1"/>
</dbReference>
<dbReference type="InterPro" id="IPR021122">
    <property type="entry name" value="RNA_ligase_dom_REL/Rnl2"/>
</dbReference>
<dbReference type="GO" id="GO:0140096">
    <property type="term" value="F:catalytic activity, acting on a protein"/>
    <property type="evidence" value="ECO:0007669"/>
    <property type="project" value="UniProtKB-ARBA"/>
</dbReference>
<dbReference type="SUPFAM" id="SSF56091">
    <property type="entry name" value="DNA ligase/mRNA capping enzyme, catalytic domain"/>
    <property type="match status" value="1"/>
</dbReference>
<evidence type="ECO:0000259" key="2">
    <source>
        <dbReference type="PROSITE" id="PS50056"/>
    </source>
</evidence>
<dbReference type="Pfam" id="PF13671">
    <property type="entry name" value="AAA_33"/>
    <property type="match status" value="1"/>
</dbReference>
<dbReference type="Gene3D" id="3.90.190.10">
    <property type="entry name" value="Protein tyrosine phosphatase superfamily"/>
    <property type="match status" value="1"/>
</dbReference>